<feature type="region of interest" description="Disordered" evidence="1">
    <location>
        <begin position="234"/>
        <end position="255"/>
    </location>
</feature>
<proteinExistence type="predicted"/>
<evidence type="ECO:0000313" key="2">
    <source>
        <dbReference type="EMBL" id="KPI83825.1"/>
    </source>
</evidence>
<feature type="compositionally biased region" description="Basic and acidic residues" evidence="1">
    <location>
        <begin position="234"/>
        <end position="249"/>
    </location>
</feature>
<keyword evidence="3" id="KW-1185">Reference proteome</keyword>
<name>A0A0N1PBL1_LEPSE</name>
<gene>
    <name evidence="2" type="ORF">ABL78_7130</name>
</gene>
<accession>A0A0N1PBL1</accession>
<protein>
    <submittedName>
        <fullName evidence="2">Uncharacterized protein</fullName>
    </submittedName>
</protein>
<sequence length="255" mass="28739">MEPTLDADTPSVLTSEVYNDAEITFAMLQNKEKLVSFLDCTTLLRSMGMNPTRDDMDKLKELMAKPILRLEQWRREEELRRDKERRREEARERRGKDRGSVAVAKKSIVERAVEEGTNDADVPITPAEEIKNIDWNIFIHCAEKIFRDRGREEFAVAGALKVFAGNPTAAMTRDRLMEIVTTHGDNVLTPAEVKALVALLPESCSVKELAGRIQGTYVAPTQEEINAAAMRELEARRQQEAAEKAKVEDDPLSGL</sequence>
<dbReference type="Proteomes" id="UP000038009">
    <property type="component" value="Unassembled WGS sequence"/>
</dbReference>
<evidence type="ECO:0000313" key="3">
    <source>
        <dbReference type="Proteomes" id="UP000038009"/>
    </source>
</evidence>
<dbReference type="OMA" id="NIFIHCA"/>
<dbReference type="EMBL" id="LJSK01000320">
    <property type="protein sequence ID" value="KPI83825.1"/>
    <property type="molecule type" value="Genomic_DNA"/>
</dbReference>
<feature type="region of interest" description="Disordered" evidence="1">
    <location>
        <begin position="78"/>
        <end position="97"/>
    </location>
</feature>
<organism evidence="2 3">
    <name type="scientific">Leptomonas seymouri</name>
    <dbReference type="NCBI Taxonomy" id="5684"/>
    <lineage>
        <taxon>Eukaryota</taxon>
        <taxon>Discoba</taxon>
        <taxon>Euglenozoa</taxon>
        <taxon>Kinetoplastea</taxon>
        <taxon>Metakinetoplastina</taxon>
        <taxon>Trypanosomatida</taxon>
        <taxon>Trypanosomatidae</taxon>
        <taxon>Leishmaniinae</taxon>
        <taxon>Leptomonas</taxon>
    </lineage>
</organism>
<dbReference type="AlphaFoldDB" id="A0A0N1PBL1"/>
<dbReference type="OrthoDB" id="276346at2759"/>
<reference evidence="2 3" key="1">
    <citation type="journal article" date="2015" name="PLoS Pathog.">
        <title>Leptomonas seymouri: Adaptations to the Dixenous Life Cycle Analyzed by Genome Sequencing, Transcriptome Profiling and Co-infection with Leishmania donovani.</title>
        <authorList>
            <person name="Kraeva N."/>
            <person name="Butenko A."/>
            <person name="Hlavacova J."/>
            <person name="Kostygov A."/>
            <person name="Myskova J."/>
            <person name="Grybchuk D."/>
            <person name="Lestinova T."/>
            <person name="Votypka J."/>
            <person name="Volf P."/>
            <person name="Opperdoes F."/>
            <person name="Flegontov P."/>
            <person name="Lukes J."/>
            <person name="Yurchenko V."/>
        </authorList>
    </citation>
    <scope>NUCLEOTIDE SEQUENCE [LARGE SCALE GENOMIC DNA]</scope>
    <source>
        <strain evidence="2 3">ATCC 30220</strain>
    </source>
</reference>
<dbReference type="VEuPathDB" id="TriTrypDB:Lsey_0320_0050"/>
<comment type="caution">
    <text evidence="2">The sequence shown here is derived from an EMBL/GenBank/DDBJ whole genome shotgun (WGS) entry which is preliminary data.</text>
</comment>
<dbReference type="SUPFAM" id="SSF47473">
    <property type="entry name" value="EF-hand"/>
    <property type="match status" value="1"/>
</dbReference>
<evidence type="ECO:0000256" key="1">
    <source>
        <dbReference type="SAM" id="MobiDB-lite"/>
    </source>
</evidence>
<dbReference type="InterPro" id="IPR011992">
    <property type="entry name" value="EF-hand-dom_pair"/>
</dbReference>